<evidence type="ECO:0000256" key="3">
    <source>
        <dbReference type="ARBA" id="ARBA00022692"/>
    </source>
</evidence>
<dbReference type="PANTHER" id="PTHR10010:SF46">
    <property type="entry name" value="SODIUM-DEPENDENT PHOSPHATE TRANSPORT PROTEIN 2B"/>
    <property type="match status" value="1"/>
</dbReference>
<dbReference type="EMBL" id="JACEIP010000008">
    <property type="protein sequence ID" value="MBA4542643.1"/>
    <property type="molecule type" value="Genomic_DNA"/>
</dbReference>
<evidence type="ECO:0000256" key="2">
    <source>
        <dbReference type="ARBA" id="ARBA00022475"/>
    </source>
</evidence>
<dbReference type="GO" id="GO:0044341">
    <property type="term" value="P:sodium-dependent phosphate transport"/>
    <property type="evidence" value="ECO:0007669"/>
    <property type="project" value="InterPro"/>
</dbReference>
<feature type="transmembrane region" description="Helical" evidence="6">
    <location>
        <begin position="112"/>
        <end position="131"/>
    </location>
</feature>
<dbReference type="OrthoDB" id="9763003at2"/>
<dbReference type="AlphaFoldDB" id="A0A7W1X9J8"/>
<gene>
    <name evidence="7" type="ORF">H1164_06970</name>
</gene>
<sequence>MQTMFREIGIPFLIGLCVFMIGLHFMRTGLEALAANRLQDILLKFTRTPFRGFVTGTITTAFLQSSSAITVLTIGFVNAGVLTFAQSIGIILGSNIGTTITTQILALKIEDFALPLLILGTILWMLPQLIVSRLGKTTAGFGMIFLGIDYMQKIASPIKEHGLIQWVIDYGGHPILAGIVIGAVFTALIHSSSACIAITMGFYASHAIPLPFAIAVVFGSNVGTCVTAILAAVNANTASKQVALSHFLLNLAGVILFAPLIPLISQFTPYLSDNPATQIAHIQTLFNVICSVAVLPFCEPFARGITYLIPDETVTWKRGDFHRLP</sequence>
<dbReference type="NCBIfam" id="TIGR00704">
    <property type="entry name" value="NaPi_cotrn_rel"/>
    <property type="match status" value="1"/>
</dbReference>
<dbReference type="Proteomes" id="UP000530514">
    <property type="component" value="Unassembled WGS sequence"/>
</dbReference>
<dbReference type="PANTHER" id="PTHR10010">
    <property type="entry name" value="SOLUTE CARRIER FAMILY 34 SODIUM PHOSPHATE , MEMBER 2-RELATED"/>
    <property type="match status" value="1"/>
</dbReference>
<dbReference type="GO" id="GO:0005886">
    <property type="term" value="C:plasma membrane"/>
    <property type="evidence" value="ECO:0007669"/>
    <property type="project" value="UniProtKB-SubCell"/>
</dbReference>
<evidence type="ECO:0000256" key="1">
    <source>
        <dbReference type="ARBA" id="ARBA00004651"/>
    </source>
</evidence>
<comment type="subcellular location">
    <subcellularLocation>
        <location evidence="1">Cell membrane</location>
        <topology evidence="1">Multi-pass membrane protein</topology>
    </subcellularLocation>
</comment>
<feature type="transmembrane region" description="Helical" evidence="6">
    <location>
        <begin position="12"/>
        <end position="30"/>
    </location>
</feature>
<dbReference type="InterPro" id="IPR004633">
    <property type="entry name" value="NaPi_cotrn-rel/YqeW-like"/>
</dbReference>
<feature type="transmembrane region" description="Helical" evidence="6">
    <location>
        <begin position="175"/>
        <end position="204"/>
    </location>
</feature>
<evidence type="ECO:0000313" key="8">
    <source>
        <dbReference type="Proteomes" id="UP000530514"/>
    </source>
</evidence>
<proteinExistence type="predicted"/>
<organism evidence="7 8">
    <name type="scientific">Thermoactinomyces daqus</name>
    <dbReference type="NCBI Taxonomy" id="1329516"/>
    <lineage>
        <taxon>Bacteria</taxon>
        <taxon>Bacillati</taxon>
        <taxon>Bacillota</taxon>
        <taxon>Bacilli</taxon>
        <taxon>Bacillales</taxon>
        <taxon>Thermoactinomycetaceae</taxon>
        <taxon>Thermoactinomyces</taxon>
    </lineage>
</organism>
<feature type="transmembrane region" description="Helical" evidence="6">
    <location>
        <begin position="247"/>
        <end position="267"/>
    </location>
</feature>
<keyword evidence="4 6" id="KW-1133">Transmembrane helix</keyword>
<dbReference type="GO" id="GO:0005436">
    <property type="term" value="F:sodium:phosphate symporter activity"/>
    <property type="evidence" value="ECO:0007669"/>
    <property type="project" value="InterPro"/>
</dbReference>
<evidence type="ECO:0000256" key="6">
    <source>
        <dbReference type="SAM" id="Phobius"/>
    </source>
</evidence>
<keyword evidence="3 6" id="KW-0812">Transmembrane</keyword>
<comment type="caution">
    <text evidence="7">The sequence shown here is derived from an EMBL/GenBank/DDBJ whole genome shotgun (WGS) entry which is preliminary data.</text>
</comment>
<keyword evidence="2" id="KW-1003">Cell membrane</keyword>
<feature type="transmembrane region" description="Helical" evidence="6">
    <location>
        <begin position="279"/>
        <end position="298"/>
    </location>
</feature>
<accession>A0A7W1X9J8</accession>
<protein>
    <submittedName>
        <fullName evidence="7">Na/Pi cotransporter family protein</fullName>
    </submittedName>
</protein>
<evidence type="ECO:0000256" key="5">
    <source>
        <dbReference type="ARBA" id="ARBA00023136"/>
    </source>
</evidence>
<feature type="transmembrane region" description="Helical" evidence="6">
    <location>
        <begin position="210"/>
        <end position="235"/>
    </location>
</feature>
<dbReference type="NCBIfam" id="NF037997">
    <property type="entry name" value="Na_Pi_symport"/>
    <property type="match status" value="1"/>
</dbReference>
<dbReference type="InterPro" id="IPR003841">
    <property type="entry name" value="Na/Pi_transpt"/>
</dbReference>
<reference evidence="7 8" key="1">
    <citation type="submission" date="2020-07" db="EMBL/GenBank/DDBJ databases">
        <authorList>
            <person name="Feng H."/>
        </authorList>
    </citation>
    <scope>NUCLEOTIDE SEQUENCE [LARGE SCALE GENOMIC DNA]</scope>
    <source>
        <strain evidence="8">s-11</strain>
    </source>
</reference>
<keyword evidence="5 6" id="KW-0472">Membrane</keyword>
<evidence type="ECO:0000256" key="4">
    <source>
        <dbReference type="ARBA" id="ARBA00022989"/>
    </source>
</evidence>
<keyword evidence="8" id="KW-1185">Reference proteome</keyword>
<evidence type="ECO:0000313" key="7">
    <source>
        <dbReference type="EMBL" id="MBA4542643.1"/>
    </source>
</evidence>
<name>A0A7W1X9J8_9BACL</name>
<dbReference type="Pfam" id="PF02690">
    <property type="entry name" value="Na_Pi_cotrans"/>
    <property type="match status" value="2"/>
</dbReference>